<dbReference type="Proteomes" id="UP001205890">
    <property type="component" value="Unassembled WGS sequence"/>
</dbReference>
<dbReference type="InterPro" id="IPR008338">
    <property type="entry name" value="Capsule_biosynth_CapC"/>
</dbReference>
<keyword evidence="1" id="KW-0472">Membrane</keyword>
<dbReference type="EMBL" id="JANCLU010000001">
    <property type="protein sequence ID" value="MCP8936916.1"/>
    <property type="molecule type" value="Genomic_DNA"/>
</dbReference>
<evidence type="ECO:0000256" key="1">
    <source>
        <dbReference type="SAM" id="Phobius"/>
    </source>
</evidence>
<dbReference type="Pfam" id="PF14102">
    <property type="entry name" value="Caps_synth_CapC"/>
    <property type="match status" value="1"/>
</dbReference>
<protein>
    <submittedName>
        <fullName evidence="2">Poly-gamma-glutamate biosynthesis protein PgsC</fullName>
    </submittedName>
</protein>
<dbReference type="NCBIfam" id="TIGR04011">
    <property type="entry name" value="poly_gGlu_PgsC"/>
    <property type="match status" value="1"/>
</dbReference>
<keyword evidence="1" id="KW-0812">Transmembrane</keyword>
<keyword evidence="1" id="KW-1133">Transmembrane helix</keyword>
<organism evidence="2 3">
    <name type="scientific">Alsobacter ponti</name>
    <dbReference type="NCBI Taxonomy" id="2962936"/>
    <lineage>
        <taxon>Bacteria</taxon>
        <taxon>Pseudomonadati</taxon>
        <taxon>Pseudomonadota</taxon>
        <taxon>Alphaproteobacteria</taxon>
        <taxon>Hyphomicrobiales</taxon>
        <taxon>Alsobacteraceae</taxon>
        <taxon>Alsobacter</taxon>
    </lineage>
</organism>
<dbReference type="RefSeq" id="WP_254737297.1">
    <property type="nucleotide sequence ID" value="NZ_JANCLU010000001.1"/>
</dbReference>
<gene>
    <name evidence="2" type="primary">pgsC</name>
    <name evidence="2" type="ORF">NK718_00160</name>
</gene>
<feature type="transmembrane region" description="Helical" evidence="1">
    <location>
        <begin position="120"/>
        <end position="142"/>
    </location>
</feature>
<comment type="caution">
    <text evidence="2">The sequence shown here is derived from an EMBL/GenBank/DDBJ whole genome shotgun (WGS) entry which is preliminary data.</text>
</comment>
<proteinExistence type="predicted"/>
<reference evidence="2 3" key="1">
    <citation type="submission" date="2022-07" db="EMBL/GenBank/DDBJ databases">
        <authorList>
            <person name="Li W.-J."/>
            <person name="Deng Q.-Q."/>
        </authorList>
    </citation>
    <scope>NUCLEOTIDE SEQUENCE [LARGE SCALE GENOMIC DNA]</scope>
    <source>
        <strain evidence="2 3">SYSU M60028</strain>
    </source>
</reference>
<name>A0ABT1L6B3_9HYPH</name>
<evidence type="ECO:0000313" key="2">
    <source>
        <dbReference type="EMBL" id="MCP8936916.1"/>
    </source>
</evidence>
<accession>A0ABT1L6B3</accession>
<keyword evidence="3" id="KW-1185">Reference proteome</keyword>
<feature type="transmembrane region" description="Helical" evidence="1">
    <location>
        <begin position="72"/>
        <end position="90"/>
    </location>
</feature>
<evidence type="ECO:0000313" key="3">
    <source>
        <dbReference type="Proteomes" id="UP001205890"/>
    </source>
</evidence>
<sequence length="144" mass="14918">MLTATLVIGVLASLLITEITGLTAGGIIVPGYVALMLERPSALLGFLVVSLASYGLVALLRMRLMLFGSRRFAVTVLAGLFLSLVAEWLTGVVGPGPVEWAGLGYVVPGLLAHQFDRQGVLPTLAALAVAAPATRIVAVLAVRL</sequence>
<dbReference type="PRINTS" id="PR01759">
    <property type="entry name" value="CAPSULEPROTC"/>
</dbReference>
<feature type="transmembrane region" description="Helical" evidence="1">
    <location>
        <begin position="40"/>
        <end position="60"/>
    </location>
</feature>